<dbReference type="NCBIfam" id="TIGR03026">
    <property type="entry name" value="NDP-sugDHase"/>
    <property type="match status" value="1"/>
</dbReference>
<dbReference type="SUPFAM" id="SSF48179">
    <property type="entry name" value="6-phosphogluconate dehydrogenase C-terminal domain-like"/>
    <property type="match status" value="1"/>
</dbReference>
<feature type="domain" description="UDP-glucose/GDP-mannose dehydrogenase C-terminal" evidence="4">
    <location>
        <begin position="318"/>
        <end position="413"/>
    </location>
</feature>
<proteinExistence type="inferred from homology"/>
<evidence type="ECO:0000313" key="6">
    <source>
        <dbReference type="Proteomes" id="UP000233786"/>
    </source>
</evidence>
<dbReference type="STRING" id="994479.GCA_000194155_04575"/>
<dbReference type="GO" id="GO:0000271">
    <property type="term" value="P:polysaccharide biosynthetic process"/>
    <property type="evidence" value="ECO:0007669"/>
    <property type="project" value="InterPro"/>
</dbReference>
<dbReference type="SMART" id="SM00984">
    <property type="entry name" value="UDPG_MGDP_dh_C"/>
    <property type="match status" value="1"/>
</dbReference>
<organism evidence="5 6">
    <name type="scientific">Saccharopolyspora spinosa</name>
    <dbReference type="NCBI Taxonomy" id="60894"/>
    <lineage>
        <taxon>Bacteria</taxon>
        <taxon>Bacillati</taxon>
        <taxon>Actinomycetota</taxon>
        <taxon>Actinomycetes</taxon>
        <taxon>Pseudonocardiales</taxon>
        <taxon>Pseudonocardiaceae</taxon>
        <taxon>Saccharopolyspora</taxon>
    </lineage>
</organism>
<dbReference type="InterPro" id="IPR001732">
    <property type="entry name" value="UDP-Glc/GDP-Man_DH_N"/>
</dbReference>
<dbReference type="InterPro" id="IPR014027">
    <property type="entry name" value="UDP-Glc/GDP-Man_DH_C"/>
</dbReference>
<dbReference type="SUPFAM" id="SSF52413">
    <property type="entry name" value="UDP-glucose/GDP-mannose dehydrogenase C-terminal domain"/>
    <property type="match status" value="1"/>
</dbReference>
<dbReference type="Pfam" id="PF03721">
    <property type="entry name" value="UDPG_MGDP_dh_N"/>
    <property type="match status" value="1"/>
</dbReference>
<name>A0A2N3Y652_SACSN</name>
<dbReference type="PANTHER" id="PTHR43491:SF1">
    <property type="entry name" value="UDP-N-ACETYL-D-MANNOSAMINE DEHYDROGENASE"/>
    <property type="match status" value="1"/>
</dbReference>
<dbReference type="EMBL" id="PJNB01000001">
    <property type="protein sequence ID" value="PKW18397.1"/>
    <property type="molecule type" value="Genomic_DNA"/>
</dbReference>
<evidence type="ECO:0000256" key="1">
    <source>
        <dbReference type="ARBA" id="ARBA00023002"/>
    </source>
</evidence>
<comment type="similarity">
    <text evidence="3">Belongs to the UDP-glucose/GDP-mannose dehydrogenase family.</text>
</comment>
<gene>
    <name evidence="5" type="ORF">A8926_6477</name>
</gene>
<dbReference type="RefSeq" id="WP_010309502.1">
    <property type="nucleotide sequence ID" value="NZ_CP061007.1"/>
</dbReference>
<dbReference type="PANTHER" id="PTHR43491">
    <property type="entry name" value="UDP-N-ACETYL-D-MANNOSAMINE DEHYDROGENASE"/>
    <property type="match status" value="1"/>
</dbReference>
<keyword evidence="1" id="KW-0560">Oxidoreductase</keyword>
<evidence type="ECO:0000259" key="4">
    <source>
        <dbReference type="SMART" id="SM00984"/>
    </source>
</evidence>
<dbReference type="GO" id="GO:0051287">
    <property type="term" value="F:NAD binding"/>
    <property type="evidence" value="ECO:0007669"/>
    <property type="project" value="InterPro"/>
</dbReference>
<dbReference type="Pfam" id="PF00984">
    <property type="entry name" value="UDPG_MGDP_dh"/>
    <property type="match status" value="1"/>
</dbReference>
<accession>A0A2N3Y652</accession>
<protein>
    <submittedName>
        <fullName evidence="5">Nucleotide sugar dehydrogenase</fullName>
    </submittedName>
</protein>
<sequence>MSAELVVVGLGYVGLPLAARACEAGLAVIGLDISNEVVAEINAGRSHVRDVSNEVIAGMAANGFTATTDPSVLGDADTIVLCVPTGLSDTGEPDLMAVRTAAQTVSGHLRPGTLVVLESTSYPGTTEEVVLPILERGSGLRAGGDFHLAYSPERIDPGNATFGVQNTPKIISGVTPLCAKYGVAFYGRFVDTLVVSRGTREAEMAKILENTYRYVNIALVNEVALFCDQMGIDVWDVLHCAATKPFGFAAFHPGPGVGGHCIPVDPLYLQSKAHSVGFSFDMLAAAREVNQRIPEHVVTRVVKLLEEQGQPVSGARVVLLGVTYKRDVADTRESPAFPVARGLLARGADVRFHDPNVRSFAVDGAALVKVDQLADALQTADIAILMQDHSCYDPVELAASRCALLDTRGRSTGANVTML</sequence>
<dbReference type="InterPro" id="IPR008927">
    <property type="entry name" value="6-PGluconate_DH-like_C_sf"/>
</dbReference>
<keyword evidence="6" id="KW-1185">Reference proteome</keyword>
<dbReference type="SUPFAM" id="SSF51735">
    <property type="entry name" value="NAD(P)-binding Rossmann-fold domains"/>
    <property type="match status" value="1"/>
</dbReference>
<keyword evidence="2" id="KW-0520">NAD</keyword>
<dbReference type="PIRSF" id="PIRSF000124">
    <property type="entry name" value="UDPglc_GDPman_dh"/>
    <property type="match status" value="1"/>
</dbReference>
<dbReference type="GO" id="GO:0016628">
    <property type="term" value="F:oxidoreductase activity, acting on the CH-CH group of donors, NAD or NADP as acceptor"/>
    <property type="evidence" value="ECO:0007669"/>
    <property type="project" value="InterPro"/>
</dbReference>
<evidence type="ECO:0000313" key="5">
    <source>
        <dbReference type="EMBL" id="PKW18397.1"/>
    </source>
</evidence>
<comment type="caution">
    <text evidence="5">The sequence shown here is derived from an EMBL/GenBank/DDBJ whole genome shotgun (WGS) entry which is preliminary data.</text>
</comment>
<dbReference type="InterPro" id="IPR036291">
    <property type="entry name" value="NAD(P)-bd_dom_sf"/>
</dbReference>
<dbReference type="Proteomes" id="UP000233786">
    <property type="component" value="Unassembled WGS sequence"/>
</dbReference>
<dbReference type="AlphaFoldDB" id="A0A2N3Y652"/>
<dbReference type="Gene3D" id="3.40.50.720">
    <property type="entry name" value="NAD(P)-binding Rossmann-like Domain"/>
    <property type="match status" value="2"/>
</dbReference>
<reference evidence="5" key="1">
    <citation type="submission" date="2017-12" db="EMBL/GenBank/DDBJ databases">
        <title>Sequencing the genomes of 1000 Actinobacteria strains.</title>
        <authorList>
            <person name="Klenk H.-P."/>
        </authorList>
    </citation>
    <scope>NUCLEOTIDE SEQUENCE [LARGE SCALE GENOMIC DNA]</scope>
    <source>
        <strain evidence="5">DSM 44228</strain>
    </source>
</reference>
<dbReference type="Pfam" id="PF03720">
    <property type="entry name" value="UDPG_MGDP_dh_C"/>
    <property type="match status" value="1"/>
</dbReference>
<dbReference type="InterPro" id="IPR028359">
    <property type="entry name" value="UDP_ManNAc/GlcNAc_DH"/>
</dbReference>
<dbReference type="InterPro" id="IPR036220">
    <property type="entry name" value="UDP-Glc/GDP-Man_DH_C_sf"/>
</dbReference>
<dbReference type="InterPro" id="IPR014026">
    <property type="entry name" value="UDP-Glc/GDP-Man_DH_dimer"/>
</dbReference>
<dbReference type="PIRSF" id="PIRSF500136">
    <property type="entry name" value="UDP_ManNAc_DH"/>
    <property type="match status" value="1"/>
</dbReference>
<dbReference type="InterPro" id="IPR017476">
    <property type="entry name" value="UDP-Glc/GDP-Man"/>
</dbReference>
<dbReference type="GO" id="GO:0016616">
    <property type="term" value="F:oxidoreductase activity, acting on the CH-OH group of donors, NAD or NADP as acceptor"/>
    <property type="evidence" value="ECO:0007669"/>
    <property type="project" value="InterPro"/>
</dbReference>
<evidence type="ECO:0000256" key="2">
    <source>
        <dbReference type="ARBA" id="ARBA00023027"/>
    </source>
</evidence>
<evidence type="ECO:0000256" key="3">
    <source>
        <dbReference type="PIRNR" id="PIRNR000124"/>
    </source>
</evidence>
<dbReference type="OrthoDB" id="5193947at2"/>